<name>A0AAP5GYR7_PAEAM</name>
<accession>A0AAP5GYR7</accession>
<keyword evidence="2" id="KW-1133">Transmembrane helix</keyword>
<dbReference type="AlphaFoldDB" id="A0AAP5GYR7"/>
<gene>
    <name evidence="3" type="ORF">J2W91_001565</name>
</gene>
<proteinExistence type="predicted"/>
<keyword evidence="2" id="KW-0472">Membrane</keyword>
<dbReference type="Proteomes" id="UP001254832">
    <property type="component" value="Unassembled WGS sequence"/>
</dbReference>
<evidence type="ECO:0000256" key="2">
    <source>
        <dbReference type="SAM" id="Phobius"/>
    </source>
</evidence>
<protein>
    <submittedName>
        <fullName evidence="3">Uncharacterized protein</fullName>
    </submittedName>
</protein>
<reference evidence="3" key="1">
    <citation type="submission" date="2023-07" db="EMBL/GenBank/DDBJ databases">
        <title>Sorghum-associated microbial communities from plants grown in Nebraska, USA.</title>
        <authorList>
            <person name="Schachtman D."/>
        </authorList>
    </citation>
    <scope>NUCLEOTIDE SEQUENCE</scope>
    <source>
        <strain evidence="3">BE80</strain>
    </source>
</reference>
<keyword evidence="2" id="KW-0812">Transmembrane</keyword>
<organism evidence="3 4">
    <name type="scientific">Paenibacillus amylolyticus</name>
    <dbReference type="NCBI Taxonomy" id="1451"/>
    <lineage>
        <taxon>Bacteria</taxon>
        <taxon>Bacillati</taxon>
        <taxon>Bacillota</taxon>
        <taxon>Bacilli</taxon>
        <taxon>Bacillales</taxon>
        <taxon>Paenibacillaceae</taxon>
        <taxon>Paenibacillus</taxon>
    </lineage>
</organism>
<comment type="caution">
    <text evidence="3">The sequence shown here is derived from an EMBL/GenBank/DDBJ whole genome shotgun (WGS) entry which is preliminary data.</text>
</comment>
<feature type="transmembrane region" description="Helical" evidence="2">
    <location>
        <begin position="50"/>
        <end position="72"/>
    </location>
</feature>
<dbReference type="EMBL" id="JAVDTR010000003">
    <property type="protein sequence ID" value="MDR6723113.1"/>
    <property type="molecule type" value="Genomic_DNA"/>
</dbReference>
<evidence type="ECO:0000313" key="4">
    <source>
        <dbReference type="Proteomes" id="UP001254832"/>
    </source>
</evidence>
<evidence type="ECO:0000313" key="3">
    <source>
        <dbReference type="EMBL" id="MDR6723113.1"/>
    </source>
</evidence>
<feature type="region of interest" description="Disordered" evidence="1">
    <location>
        <begin position="1"/>
        <end position="22"/>
    </location>
</feature>
<sequence length="73" mass="8294">MVNVTRYSGKAEEEANDPEPGDLPYMCHQTLRGKEWCTNNQETGGQTVCLVGLLFGVFNNWTMLCIHVLWLFS</sequence>
<evidence type="ECO:0000256" key="1">
    <source>
        <dbReference type="SAM" id="MobiDB-lite"/>
    </source>
</evidence>